<dbReference type="PIRSF" id="PIRSF006247">
    <property type="entry name" value="TrkH"/>
    <property type="match status" value="1"/>
</dbReference>
<name>A0A2U8GT23_9RHOO</name>
<protein>
    <recommendedName>
        <fullName evidence="12">Trk system potassium uptake protein</fullName>
    </recommendedName>
</protein>
<keyword evidence="9 14" id="KW-1133">Transmembrane helix</keyword>
<evidence type="ECO:0000256" key="9">
    <source>
        <dbReference type="ARBA" id="ARBA00022989"/>
    </source>
</evidence>
<dbReference type="GO" id="GO:0015379">
    <property type="term" value="F:potassium:chloride symporter activity"/>
    <property type="evidence" value="ECO:0007669"/>
    <property type="project" value="InterPro"/>
</dbReference>
<feature type="transmembrane region" description="Helical" evidence="14">
    <location>
        <begin position="70"/>
        <end position="93"/>
    </location>
</feature>
<feature type="transmembrane region" description="Helical" evidence="14">
    <location>
        <begin position="458"/>
        <end position="483"/>
    </location>
</feature>
<dbReference type="InterPro" id="IPR004772">
    <property type="entry name" value="TrkH"/>
</dbReference>
<dbReference type="AlphaFoldDB" id="A0A2U8GT23"/>
<evidence type="ECO:0000256" key="1">
    <source>
        <dbReference type="ARBA" id="ARBA00004429"/>
    </source>
</evidence>
<dbReference type="KEGG" id="acom:CEW83_17665"/>
<evidence type="ECO:0000256" key="4">
    <source>
        <dbReference type="ARBA" id="ARBA00022475"/>
    </source>
</evidence>
<feature type="transmembrane region" description="Helical" evidence="14">
    <location>
        <begin position="184"/>
        <end position="202"/>
    </location>
</feature>
<organism evidence="15 16">
    <name type="scientific">Parazoarcus communis</name>
    <dbReference type="NCBI Taxonomy" id="41977"/>
    <lineage>
        <taxon>Bacteria</taxon>
        <taxon>Pseudomonadati</taxon>
        <taxon>Pseudomonadota</taxon>
        <taxon>Betaproteobacteria</taxon>
        <taxon>Rhodocyclales</taxon>
        <taxon>Zoogloeaceae</taxon>
        <taxon>Parazoarcus</taxon>
    </lineage>
</organism>
<evidence type="ECO:0000256" key="8">
    <source>
        <dbReference type="ARBA" id="ARBA00022958"/>
    </source>
</evidence>
<keyword evidence="10 12" id="KW-0406">Ion transport</keyword>
<gene>
    <name evidence="15" type="ORF">CEW83_17665</name>
</gene>
<feature type="transmembrane region" description="Helical" evidence="14">
    <location>
        <begin position="236"/>
        <end position="254"/>
    </location>
</feature>
<evidence type="ECO:0000256" key="13">
    <source>
        <dbReference type="PIRSR" id="PIRSR006247-1"/>
    </source>
</evidence>
<keyword evidence="11 12" id="KW-0472">Membrane</keyword>
<evidence type="ECO:0000313" key="16">
    <source>
        <dbReference type="Proteomes" id="UP000244930"/>
    </source>
</evidence>
<dbReference type="GO" id="GO:0005886">
    <property type="term" value="C:plasma membrane"/>
    <property type="evidence" value="ECO:0007669"/>
    <property type="project" value="UniProtKB-SubCell"/>
</dbReference>
<feature type="binding site" evidence="13">
    <location>
        <position position="112"/>
    </location>
    <ligand>
        <name>K(+)</name>
        <dbReference type="ChEBI" id="CHEBI:29103"/>
    </ligand>
</feature>
<keyword evidence="6 12" id="KW-0633">Potassium transport</keyword>
<evidence type="ECO:0000256" key="2">
    <source>
        <dbReference type="ARBA" id="ARBA00009137"/>
    </source>
</evidence>
<dbReference type="PANTHER" id="PTHR32024:SF2">
    <property type="entry name" value="TRK SYSTEM POTASSIUM UPTAKE PROTEIN TRKG-RELATED"/>
    <property type="match status" value="1"/>
</dbReference>
<comment type="similarity">
    <text evidence="2 12">Belongs to the TrkH potassium transport family.</text>
</comment>
<keyword evidence="5 12" id="KW-0997">Cell inner membrane</keyword>
<dbReference type="EMBL" id="CP022187">
    <property type="protein sequence ID" value="AWI76822.1"/>
    <property type="molecule type" value="Genomic_DNA"/>
</dbReference>
<feature type="binding site" evidence="13">
    <location>
        <position position="111"/>
    </location>
    <ligand>
        <name>K(+)</name>
        <dbReference type="ChEBI" id="CHEBI:29103"/>
    </ligand>
</feature>
<dbReference type="GO" id="GO:0046872">
    <property type="term" value="F:metal ion binding"/>
    <property type="evidence" value="ECO:0007669"/>
    <property type="project" value="UniProtKB-KW"/>
</dbReference>
<keyword evidence="8 12" id="KW-0630">Potassium</keyword>
<feature type="transmembrane region" description="Helical" evidence="14">
    <location>
        <begin position="274"/>
        <end position="293"/>
    </location>
</feature>
<dbReference type="Proteomes" id="UP000244930">
    <property type="component" value="Chromosome"/>
</dbReference>
<proteinExistence type="inferred from homology"/>
<dbReference type="Pfam" id="PF02386">
    <property type="entry name" value="TrkH"/>
    <property type="match status" value="1"/>
</dbReference>
<feature type="binding site" evidence="13">
    <location>
        <position position="435"/>
    </location>
    <ligand>
        <name>K(+)</name>
        <dbReference type="ChEBI" id="CHEBI:29103"/>
    </ligand>
</feature>
<comment type="function">
    <text evidence="12">Low-affinity potassium transport system. Interacts with Trk system potassium uptake protein TrkA.</text>
</comment>
<evidence type="ECO:0000256" key="5">
    <source>
        <dbReference type="ARBA" id="ARBA00022519"/>
    </source>
</evidence>
<dbReference type="RefSeq" id="WP_108950521.1">
    <property type="nucleotide sequence ID" value="NZ_CP022187.1"/>
</dbReference>
<evidence type="ECO:0000313" key="15">
    <source>
        <dbReference type="EMBL" id="AWI76822.1"/>
    </source>
</evidence>
<feature type="transmembrane region" description="Helical" evidence="14">
    <location>
        <begin position="133"/>
        <end position="153"/>
    </location>
</feature>
<feature type="transmembrane region" description="Helical" evidence="14">
    <location>
        <begin position="393"/>
        <end position="417"/>
    </location>
</feature>
<evidence type="ECO:0000256" key="14">
    <source>
        <dbReference type="SAM" id="Phobius"/>
    </source>
</evidence>
<keyword evidence="3 12" id="KW-0813">Transport</keyword>
<accession>A0A2U8GT23</accession>
<keyword evidence="7 14" id="KW-0812">Transmembrane</keyword>
<feature type="binding site" evidence="13">
    <location>
        <position position="221"/>
    </location>
    <ligand>
        <name>K(+)</name>
        <dbReference type="ChEBI" id="CHEBI:29103"/>
    </ligand>
</feature>
<comment type="subcellular location">
    <subcellularLocation>
        <location evidence="1 12">Cell inner membrane</location>
        <topology evidence="1 12">Multi-pass membrane protein</topology>
    </subcellularLocation>
</comment>
<feature type="transmembrane region" description="Helical" evidence="14">
    <location>
        <begin position="39"/>
        <end position="58"/>
    </location>
</feature>
<dbReference type="InterPro" id="IPR003445">
    <property type="entry name" value="Cat_transpt"/>
</dbReference>
<evidence type="ECO:0000256" key="6">
    <source>
        <dbReference type="ARBA" id="ARBA00022538"/>
    </source>
</evidence>
<keyword evidence="4 12" id="KW-1003">Cell membrane</keyword>
<feature type="binding site" evidence="13">
    <location>
        <position position="220"/>
    </location>
    <ligand>
        <name>K(+)</name>
        <dbReference type="ChEBI" id="CHEBI:29103"/>
    </ligand>
</feature>
<reference evidence="15 16" key="1">
    <citation type="submission" date="2017-06" db="EMBL/GenBank/DDBJ databases">
        <title>Azoarcus.</title>
        <authorList>
            <person name="Woo J.-H."/>
            <person name="Kim H.-S."/>
        </authorList>
    </citation>
    <scope>NUCLEOTIDE SEQUENCE [LARGE SCALE GENOMIC DNA]</scope>
    <source>
        <strain evidence="15 16">TSPY31</strain>
    </source>
</reference>
<keyword evidence="16" id="KW-1185">Reference proteome</keyword>
<evidence type="ECO:0000256" key="7">
    <source>
        <dbReference type="ARBA" id="ARBA00022692"/>
    </source>
</evidence>
<evidence type="ECO:0000256" key="10">
    <source>
        <dbReference type="ARBA" id="ARBA00023065"/>
    </source>
</evidence>
<feature type="transmembrane region" description="Helical" evidence="14">
    <location>
        <begin position="332"/>
        <end position="354"/>
    </location>
</feature>
<dbReference type="PANTHER" id="PTHR32024">
    <property type="entry name" value="TRK SYSTEM POTASSIUM UPTAKE PROTEIN TRKG-RELATED"/>
    <property type="match status" value="1"/>
</dbReference>
<sequence>MRSYFPVIGALGLVLMLFGLVMAFPLAVSYFLDDGAVTAYDEALLVTVACGLLAWLTTRARRRDLRVHDGFLLVAATWIVVPVFGAMPLMLYMPALSFTDAYFEAASGLTTTGATVLTGLEYLPVSINLWRTFMHWVGGMGVIVLMVAVLPLLGIGGRQVFKAETPGPMKESGLTPRIAETAKGLWTVYALLTLACGLSLWWAGMKPWEAVIHAFSIMGLGGFSDRDASLGGFDSLPIELVTMGFALLSGVNFATHYLALVRRSPGAYLQDPEVPWFFGTLVVMITALTLYLMQFNVYADMPTTLRYVAFHAISLATSLGLATYDYTLWPMFAQICVLFLCSFAACSGSTGGGIKMMRAIILYKQSYREIVRSLHPSAVLPLRLGRQAISEGVLHAVLAFSFMYMVTIVSLTLVLAATGLDLITAFSGVVACLNNAGPGLGAVGPASNYQGLSDLQTWILSFSMILGRLEIFTLLVVMTPTFWRR</sequence>
<evidence type="ECO:0000256" key="3">
    <source>
        <dbReference type="ARBA" id="ARBA00022448"/>
    </source>
</evidence>
<keyword evidence="13" id="KW-0479">Metal-binding</keyword>
<evidence type="ECO:0000256" key="12">
    <source>
        <dbReference type="PIRNR" id="PIRNR006247"/>
    </source>
</evidence>
<evidence type="ECO:0000256" key="11">
    <source>
        <dbReference type="ARBA" id="ARBA00023136"/>
    </source>
</evidence>